<proteinExistence type="predicted"/>
<reference evidence="1 2" key="1">
    <citation type="journal article" date="2016" name="Eur. J. Clin. Microbiol. Infect. Dis.">
        <title>Whole genome sequencing as a tool for phylogenetic analysis of clinical strains of Mitis group streptococci.</title>
        <authorList>
            <person name="Rasmussen L.H."/>
            <person name="Dargis R."/>
            <person name="Hojholt K."/>
            <person name="Christensen J.J."/>
            <person name="Skovgaard O."/>
            <person name="Justesen U.S."/>
            <person name="Rosenvinge F.S."/>
            <person name="Moser C."/>
            <person name="Lukjancenko O."/>
            <person name="Rasmussen S."/>
            <person name="Nielsen X.C."/>
        </authorList>
    </citation>
    <scope>NUCLEOTIDE SEQUENCE [LARGE SCALE GENOMIC DNA]</scope>
    <source>
        <strain evidence="1 2">OD_317805_11</strain>
    </source>
</reference>
<gene>
    <name evidence="1" type="ORF">B7695_07010</name>
</gene>
<name>A0A1X1KPW5_STRMT</name>
<comment type="caution">
    <text evidence="1">The sequence shown here is derived from an EMBL/GenBank/DDBJ whole genome shotgun (WGS) entry which is preliminary data.</text>
</comment>
<dbReference type="Proteomes" id="UP000193517">
    <property type="component" value="Unassembled WGS sequence"/>
</dbReference>
<protein>
    <submittedName>
        <fullName evidence="1">Uncharacterized protein</fullName>
    </submittedName>
</protein>
<sequence length="77" mass="9071">MDKMDILSPLFKTVIVIHHTYRKSFKLIDPIGLLLRIFSLLPSLLLDVYQVKFIVTKKWHSLNDRNVTPIKHLTIPF</sequence>
<evidence type="ECO:0000313" key="1">
    <source>
        <dbReference type="EMBL" id="ORP01359.1"/>
    </source>
</evidence>
<evidence type="ECO:0000313" key="2">
    <source>
        <dbReference type="Proteomes" id="UP000193517"/>
    </source>
</evidence>
<accession>A0A1X1KPW5</accession>
<dbReference type="AlphaFoldDB" id="A0A1X1KPW5"/>
<organism evidence="1 2">
    <name type="scientific">Streptococcus mitis</name>
    <dbReference type="NCBI Taxonomy" id="28037"/>
    <lineage>
        <taxon>Bacteria</taxon>
        <taxon>Bacillati</taxon>
        <taxon>Bacillota</taxon>
        <taxon>Bacilli</taxon>
        <taxon>Lactobacillales</taxon>
        <taxon>Streptococcaceae</taxon>
        <taxon>Streptococcus</taxon>
        <taxon>Streptococcus mitis group</taxon>
    </lineage>
</organism>
<dbReference type="EMBL" id="NCVK01000042">
    <property type="protein sequence ID" value="ORP01359.1"/>
    <property type="molecule type" value="Genomic_DNA"/>
</dbReference>